<protein>
    <submittedName>
        <fullName evidence="2">Uncharacterized protein</fullName>
    </submittedName>
</protein>
<keyword evidence="1" id="KW-1133">Transmembrane helix</keyword>
<feature type="transmembrane region" description="Helical" evidence="1">
    <location>
        <begin position="20"/>
        <end position="42"/>
    </location>
</feature>
<keyword evidence="1" id="KW-0812">Transmembrane</keyword>
<reference evidence="2" key="1">
    <citation type="submission" date="2020-08" db="EMBL/GenBank/DDBJ databases">
        <title>Multicomponent nature underlies the extraordinary mechanical properties of spider dragline silk.</title>
        <authorList>
            <person name="Kono N."/>
            <person name="Nakamura H."/>
            <person name="Mori M."/>
            <person name="Yoshida Y."/>
            <person name="Ohtoshi R."/>
            <person name="Malay A.D."/>
            <person name="Moran D.A.P."/>
            <person name="Tomita M."/>
            <person name="Numata K."/>
            <person name="Arakawa K."/>
        </authorList>
    </citation>
    <scope>NUCLEOTIDE SEQUENCE</scope>
</reference>
<dbReference type="Proteomes" id="UP000886998">
    <property type="component" value="Unassembled WGS sequence"/>
</dbReference>
<keyword evidence="1" id="KW-0472">Membrane</keyword>
<gene>
    <name evidence="2" type="ORF">TNIN_457151</name>
</gene>
<accession>A0A8X7BQJ2</accession>
<evidence type="ECO:0000313" key="3">
    <source>
        <dbReference type="Proteomes" id="UP000886998"/>
    </source>
</evidence>
<dbReference type="AlphaFoldDB" id="A0A8X7BQJ2"/>
<feature type="transmembrane region" description="Helical" evidence="1">
    <location>
        <begin position="49"/>
        <end position="70"/>
    </location>
</feature>
<evidence type="ECO:0000313" key="2">
    <source>
        <dbReference type="EMBL" id="GFY38554.1"/>
    </source>
</evidence>
<proteinExistence type="predicted"/>
<sequence length="158" mass="18188">MLSGYNKDWKLVSENGEVEFYVNYLSHVIVRTILGVTFCVIFRILLSKCLYVGEGFGYFSIITDIISYGVSQMFPASLILAMIVLLSYFVIGFRFIYDVIITGHGLNWLLYQTKILIKKYEIEGGKRQTGIHKGSLSDTQIPDLYRNECQIDTFRITR</sequence>
<organism evidence="2 3">
    <name type="scientific">Trichonephila inaurata madagascariensis</name>
    <dbReference type="NCBI Taxonomy" id="2747483"/>
    <lineage>
        <taxon>Eukaryota</taxon>
        <taxon>Metazoa</taxon>
        <taxon>Ecdysozoa</taxon>
        <taxon>Arthropoda</taxon>
        <taxon>Chelicerata</taxon>
        <taxon>Arachnida</taxon>
        <taxon>Araneae</taxon>
        <taxon>Araneomorphae</taxon>
        <taxon>Entelegynae</taxon>
        <taxon>Araneoidea</taxon>
        <taxon>Nephilidae</taxon>
        <taxon>Trichonephila</taxon>
        <taxon>Trichonephila inaurata</taxon>
    </lineage>
</organism>
<name>A0A8X7BQJ2_9ARAC</name>
<comment type="caution">
    <text evidence="2">The sequence shown here is derived from an EMBL/GenBank/DDBJ whole genome shotgun (WGS) entry which is preliminary data.</text>
</comment>
<dbReference type="EMBL" id="BMAV01000913">
    <property type="protein sequence ID" value="GFY38554.1"/>
    <property type="molecule type" value="Genomic_DNA"/>
</dbReference>
<keyword evidence="3" id="KW-1185">Reference proteome</keyword>
<feature type="transmembrane region" description="Helical" evidence="1">
    <location>
        <begin position="76"/>
        <end position="97"/>
    </location>
</feature>
<evidence type="ECO:0000256" key="1">
    <source>
        <dbReference type="SAM" id="Phobius"/>
    </source>
</evidence>
<dbReference type="OrthoDB" id="6411505at2759"/>